<accession>A0A0F8EZ47</accession>
<dbReference type="Proteomes" id="UP000034399">
    <property type="component" value="Unassembled WGS sequence"/>
</dbReference>
<feature type="transmembrane region" description="Helical" evidence="1">
    <location>
        <begin position="6"/>
        <end position="27"/>
    </location>
</feature>
<evidence type="ECO:0000256" key="1">
    <source>
        <dbReference type="SAM" id="Phobius"/>
    </source>
</evidence>
<dbReference type="PATRIC" id="fig|2209.61.peg.3397"/>
<evidence type="ECO:0000313" key="2">
    <source>
        <dbReference type="EMBL" id="KKG35384.1"/>
    </source>
</evidence>
<protein>
    <submittedName>
        <fullName evidence="2">Uncharacterized protein</fullName>
    </submittedName>
</protein>
<gene>
    <name evidence="2" type="ORF">DU52_15785</name>
</gene>
<organism evidence="2 3">
    <name type="scientific">Methanosarcina mazei</name>
    <name type="common">Methanosarcina frisia</name>
    <dbReference type="NCBI Taxonomy" id="2209"/>
    <lineage>
        <taxon>Archaea</taxon>
        <taxon>Methanobacteriati</taxon>
        <taxon>Methanobacteriota</taxon>
        <taxon>Stenosarchaea group</taxon>
        <taxon>Methanomicrobia</taxon>
        <taxon>Methanosarcinales</taxon>
        <taxon>Methanosarcinaceae</taxon>
        <taxon>Methanosarcina</taxon>
    </lineage>
</organism>
<keyword evidence="1" id="KW-0472">Membrane</keyword>
<keyword evidence="1" id="KW-0812">Transmembrane</keyword>
<name>A0A0F8EZ47_METMZ</name>
<comment type="caution">
    <text evidence="2">The sequence shown here is derived from an EMBL/GenBank/DDBJ whole genome shotgun (WGS) entry which is preliminary data.</text>
</comment>
<sequence length="126" mass="15652">MDYIIIIYLFSIIGVILSSILIWGWTYDMRYKFKVKYFLRPKFKKGDYVLVPDRNNKPTLAQIRYVFTDWKQKEISYEVYPTFFGNEYVDFEYFEQLNYDESAVYDVMNYYDMKMWNQWMDEKNKS</sequence>
<dbReference type="EMBL" id="JJPA01000071">
    <property type="protein sequence ID" value="KKG35384.1"/>
    <property type="molecule type" value="Genomic_DNA"/>
</dbReference>
<evidence type="ECO:0000313" key="3">
    <source>
        <dbReference type="Proteomes" id="UP000034399"/>
    </source>
</evidence>
<dbReference type="AlphaFoldDB" id="A0A0F8EZ47"/>
<keyword evidence="1" id="KW-1133">Transmembrane helix</keyword>
<dbReference type="RefSeq" id="WP_048044064.1">
    <property type="nucleotide sequence ID" value="NZ_JJPA01000071.1"/>
</dbReference>
<proteinExistence type="predicted"/>
<reference evidence="2 3" key="1">
    <citation type="journal article" date="2015" name="ISME J.">
        <title>Genomic and phenotypic differentiation among Methanosarcina mazei populations from Columbia River sediment.</title>
        <authorList>
            <person name="Youngblut N.D."/>
            <person name="Wirth J.S."/>
            <person name="Henriksen J.R."/>
            <person name="Smith M."/>
            <person name="Simon H."/>
            <person name="Metcalf W.W."/>
            <person name="Whitaker R.J."/>
        </authorList>
    </citation>
    <scope>NUCLEOTIDE SEQUENCE [LARGE SCALE GENOMIC DNA]</scope>
    <source>
        <strain evidence="2 3">3.F.A.1A.1</strain>
    </source>
</reference>